<gene>
    <name evidence="1" type="ORF">METZ01_LOCUS389328</name>
</gene>
<proteinExistence type="predicted"/>
<dbReference type="EMBL" id="UINC01146004">
    <property type="protein sequence ID" value="SVD36474.1"/>
    <property type="molecule type" value="Genomic_DNA"/>
</dbReference>
<reference evidence="1" key="1">
    <citation type="submission" date="2018-05" db="EMBL/GenBank/DDBJ databases">
        <authorList>
            <person name="Lanie J.A."/>
            <person name="Ng W.-L."/>
            <person name="Kazmierczak K.M."/>
            <person name="Andrzejewski T.M."/>
            <person name="Davidsen T.M."/>
            <person name="Wayne K.J."/>
            <person name="Tettelin H."/>
            <person name="Glass J.I."/>
            <person name="Rusch D."/>
            <person name="Podicherti R."/>
            <person name="Tsui H.-C.T."/>
            <person name="Winkler M.E."/>
        </authorList>
    </citation>
    <scope>NUCLEOTIDE SEQUENCE</scope>
</reference>
<sequence length="55" mass="6268">VAYISFGTEQERQFFETGYLRLGQVVSSDEIQALCGCIDNIMLGQMRYEGMPMQL</sequence>
<feature type="non-terminal residue" evidence="1">
    <location>
        <position position="55"/>
    </location>
</feature>
<evidence type="ECO:0000313" key="1">
    <source>
        <dbReference type="EMBL" id="SVD36474.1"/>
    </source>
</evidence>
<accession>A0A382UQE3</accession>
<feature type="non-terminal residue" evidence="1">
    <location>
        <position position="1"/>
    </location>
</feature>
<protein>
    <submittedName>
        <fullName evidence="1">Uncharacterized protein</fullName>
    </submittedName>
</protein>
<organism evidence="1">
    <name type="scientific">marine metagenome</name>
    <dbReference type="NCBI Taxonomy" id="408172"/>
    <lineage>
        <taxon>unclassified sequences</taxon>
        <taxon>metagenomes</taxon>
        <taxon>ecological metagenomes</taxon>
    </lineage>
</organism>
<name>A0A382UQE3_9ZZZZ</name>
<dbReference type="AlphaFoldDB" id="A0A382UQE3"/>